<dbReference type="SMART" id="SM00955">
    <property type="entry name" value="RNB"/>
    <property type="match status" value="1"/>
</dbReference>
<dbReference type="PANTHER" id="PTHR23355">
    <property type="entry name" value="RIBONUCLEASE"/>
    <property type="match status" value="1"/>
</dbReference>
<dbReference type="STRING" id="675864.SAMN04489747_3784"/>
<accession>A0A1G7E0R3</accession>
<dbReference type="GO" id="GO:0004540">
    <property type="term" value="F:RNA nuclease activity"/>
    <property type="evidence" value="ECO:0007669"/>
    <property type="project" value="InterPro"/>
</dbReference>
<dbReference type="InterPro" id="IPR012340">
    <property type="entry name" value="NA-bd_OB-fold"/>
</dbReference>
<dbReference type="GO" id="GO:0006402">
    <property type="term" value="P:mRNA catabolic process"/>
    <property type="evidence" value="ECO:0007669"/>
    <property type="project" value="TreeGrafter"/>
</dbReference>
<reference evidence="2 3" key="1">
    <citation type="submission" date="2016-10" db="EMBL/GenBank/DDBJ databases">
        <authorList>
            <person name="de Groot N.N."/>
        </authorList>
    </citation>
    <scope>NUCLEOTIDE SEQUENCE [LARGE SCALE GENOMIC DNA]</scope>
    <source>
        <strain evidence="2 3">MON 2.2</strain>
    </source>
</reference>
<evidence type="ECO:0000313" key="3">
    <source>
        <dbReference type="Proteomes" id="UP000198546"/>
    </source>
</evidence>
<dbReference type="InterPro" id="IPR040596">
    <property type="entry name" value="RNase_II_C_S1"/>
</dbReference>
<dbReference type="GO" id="GO:0005829">
    <property type="term" value="C:cytosol"/>
    <property type="evidence" value="ECO:0007669"/>
    <property type="project" value="TreeGrafter"/>
</dbReference>
<dbReference type="SUPFAM" id="SSF50249">
    <property type="entry name" value="Nucleic acid-binding proteins"/>
    <property type="match status" value="1"/>
</dbReference>
<organism evidence="2 3">
    <name type="scientific">Auraticoccus monumenti</name>
    <dbReference type="NCBI Taxonomy" id="675864"/>
    <lineage>
        <taxon>Bacteria</taxon>
        <taxon>Bacillati</taxon>
        <taxon>Actinomycetota</taxon>
        <taxon>Actinomycetes</taxon>
        <taxon>Propionibacteriales</taxon>
        <taxon>Propionibacteriaceae</taxon>
        <taxon>Auraticoccus</taxon>
    </lineage>
</organism>
<dbReference type="RefSeq" id="WP_090595651.1">
    <property type="nucleotide sequence ID" value="NZ_LT629688.1"/>
</dbReference>
<proteinExistence type="predicted"/>
<dbReference type="PANTHER" id="PTHR23355:SF9">
    <property type="entry name" value="DIS3-LIKE EXONUCLEASE 2"/>
    <property type="match status" value="1"/>
</dbReference>
<dbReference type="InterPro" id="IPR050180">
    <property type="entry name" value="RNR_Ribonuclease"/>
</dbReference>
<dbReference type="Proteomes" id="UP000198546">
    <property type="component" value="Chromosome i"/>
</dbReference>
<evidence type="ECO:0000313" key="2">
    <source>
        <dbReference type="EMBL" id="SDE57287.1"/>
    </source>
</evidence>
<dbReference type="AlphaFoldDB" id="A0A1G7E0R3"/>
<evidence type="ECO:0000259" key="1">
    <source>
        <dbReference type="SMART" id="SM00955"/>
    </source>
</evidence>
<dbReference type="OrthoDB" id="5800376at2"/>
<sequence>MPIRPVRLTPTVPPALVEGLTALEAELQITAEFPAEVLADAERSAADPSLPGTDLTDLELVTIDPPGSRDLDQALFVERTGTGFRVHYAIADVAAFVRPGSPVDREAHRRGQTLYAPHRRIALHPPVLSEGAASLLADQVAPAVVWQLDVDAAGALTATGCRRALVRSREQLDYAEAQRRLDEGTASDSLTGLREVGLLREQQERDRGGISLPIPEQEVHVDDDGGWRLAYRSPLPVEGWNAQISLLTGAAAAQLMLRGRVGVLRTLPPADEHSLRRLRQTARALRIEWPEALAYPEFVRSLDPDHGPHAAMLRACTTLFRGAGYAAFDGGLPPVVEHAAIAGSYAHTTAPLRRLVDRYVLETCLALCGDREVPAWVREALEALPQEMTDSGRRASAYERRVVDMAEALVLAPRVGQDFEGVVVDLDERGDGDRPPRGRLVIRDPAVEASVTGSPLELGAEVVARLETADPAQGRVSFVVG</sequence>
<dbReference type="InterPro" id="IPR001900">
    <property type="entry name" value="RNase_II/R"/>
</dbReference>
<gene>
    <name evidence="2" type="ORF">SAMN04489747_3784</name>
</gene>
<keyword evidence="3" id="KW-1185">Reference proteome</keyword>
<dbReference type="Pfam" id="PF00773">
    <property type="entry name" value="RNB"/>
    <property type="match status" value="1"/>
</dbReference>
<dbReference type="Pfam" id="PF18614">
    <property type="entry name" value="RNase_II_C_S1"/>
    <property type="match status" value="1"/>
</dbReference>
<protein>
    <submittedName>
        <fullName evidence="2">RNB domain-containing protein</fullName>
    </submittedName>
</protein>
<dbReference type="GO" id="GO:0003723">
    <property type="term" value="F:RNA binding"/>
    <property type="evidence" value="ECO:0007669"/>
    <property type="project" value="InterPro"/>
</dbReference>
<feature type="domain" description="RNB" evidence="1">
    <location>
        <begin position="52"/>
        <end position="370"/>
    </location>
</feature>
<name>A0A1G7E0R3_9ACTN</name>
<dbReference type="EMBL" id="LT629688">
    <property type="protein sequence ID" value="SDE57287.1"/>
    <property type="molecule type" value="Genomic_DNA"/>
</dbReference>